<evidence type="ECO:0000259" key="13">
    <source>
        <dbReference type="Pfam" id="PF00487"/>
    </source>
</evidence>
<dbReference type="Proteomes" id="UP001139104">
    <property type="component" value="Unassembled WGS sequence"/>
</dbReference>
<reference evidence="14" key="1">
    <citation type="journal article" date="2022" name="ISME J.">
        <title>Identification of active gaseous-alkane degraders at natural gas seeps.</title>
        <authorList>
            <person name="Farhan Ul Haque M."/>
            <person name="Hernandez M."/>
            <person name="Crombie A.T."/>
            <person name="Murrell J.C."/>
        </authorList>
    </citation>
    <scope>NUCLEOTIDE SEQUENCE</scope>
    <source>
        <strain evidence="14">PC2</strain>
    </source>
</reference>
<feature type="transmembrane region" description="Helical" evidence="12">
    <location>
        <begin position="221"/>
        <end position="244"/>
    </location>
</feature>
<keyword evidence="5 12" id="KW-0812">Transmembrane</keyword>
<evidence type="ECO:0000256" key="6">
    <source>
        <dbReference type="ARBA" id="ARBA00022723"/>
    </source>
</evidence>
<gene>
    <name evidence="14" type="ORF">K2U94_12790</name>
</gene>
<dbReference type="Pfam" id="PF00487">
    <property type="entry name" value="FA_desaturase"/>
    <property type="match status" value="1"/>
</dbReference>
<name>A0ABS9Z7I6_9HYPH</name>
<feature type="domain" description="Fatty acid desaturase" evidence="13">
    <location>
        <begin position="108"/>
        <end position="311"/>
    </location>
</feature>
<evidence type="ECO:0000256" key="11">
    <source>
        <dbReference type="ARBA" id="ARBA00023136"/>
    </source>
</evidence>
<keyword evidence="4" id="KW-0997">Cell inner membrane</keyword>
<evidence type="ECO:0000256" key="8">
    <source>
        <dbReference type="ARBA" id="ARBA00023002"/>
    </source>
</evidence>
<dbReference type="EC" id="1.14.19.-" evidence="14"/>
<evidence type="ECO:0000256" key="4">
    <source>
        <dbReference type="ARBA" id="ARBA00022519"/>
    </source>
</evidence>
<feature type="transmembrane region" description="Helical" evidence="12">
    <location>
        <begin position="6"/>
        <end position="23"/>
    </location>
</feature>
<evidence type="ECO:0000256" key="1">
    <source>
        <dbReference type="ARBA" id="ARBA00004429"/>
    </source>
</evidence>
<evidence type="ECO:0000313" key="14">
    <source>
        <dbReference type="EMBL" id="MCI4683634.1"/>
    </source>
</evidence>
<evidence type="ECO:0000256" key="12">
    <source>
        <dbReference type="SAM" id="Phobius"/>
    </source>
</evidence>
<evidence type="ECO:0000256" key="5">
    <source>
        <dbReference type="ARBA" id="ARBA00022692"/>
    </source>
</evidence>
<dbReference type="InterPro" id="IPR033885">
    <property type="entry name" value="AlkB/XylM"/>
</dbReference>
<evidence type="ECO:0000256" key="7">
    <source>
        <dbReference type="ARBA" id="ARBA00022989"/>
    </source>
</evidence>
<dbReference type="InterPro" id="IPR005804">
    <property type="entry name" value="FA_desaturase_dom"/>
</dbReference>
<dbReference type="GO" id="GO:0016491">
    <property type="term" value="F:oxidoreductase activity"/>
    <property type="evidence" value="ECO:0007669"/>
    <property type="project" value="UniProtKB-KW"/>
</dbReference>
<dbReference type="PANTHER" id="PTHR38674:SF1">
    <property type="entry name" value="ALKANE 1-MONOOXYGENASE 1"/>
    <property type="match status" value="1"/>
</dbReference>
<keyword evidence="10" id="KW-0503">Monooxygenase</keyword>
<accession>A0ABS9Z7I6</accession>
<sequence>MTQNALFLASLIGLIAGGVWVWAPFVATNVLINVVDDFGGADRTLDEAPPVAMHARNLYLTVVLLVLNATFFAYHFGSGDPLGLAALLHHVGIDLEASRKSTSSLDLILALFAQGFNYSVAISSAHELMHCADSRIKMALSNWIGALVLNPWFMTHHVARHHRYVGLPCDVGTARRGMSVYGYIARSVPGNYAFAARYEKERMARRGLPQWSLQNRFVSGWIILIAIAGFFLFIGGPLGLLAFVASGVVGRVMVESIDYVQHYGLLRVEDEPVTPRLSWDVYRPGTNAILNNLGRHADHHEHPARPSVELHVNADAPELPIGYLKLVTITLVPPLFFKIMQPRLDAWDRDYATGADIAFMKANGIRCFER</sequence>
<comment type="similarity">
    <text evidence="2">Belongs to the fatty acid desaturase type 1 family. AlkB subfamily.</text>
</comment>
<dbReference type="RefSeq" id="WP_243067575.1">
    <property type="nucleotide sequence ID" value="NZ_JAIVFK010000009.1"/>
</dbReference>
<comment type="subcellular location">
    <subcellularLocation>
        <location evidence="1">Cell inner membrane</location>
        <topology evidence="1">Multi-pass membrane protein</topology>
    </subcellularLocation>
</comment>
<evidence type="ECO:0000256" key="3">
    <source>
        <dbReference type="ARBA" id="ARBA00022475"/>
    </source>
</evidence>
<comment type="caution">
    <text evidence="14">The sequence shown here is derived from an EMBL/GenBank/DDBJ whole genome shotgun (WGS) entry which is preliminary data.</text>
</comment>
<evidence type="ECO:0000256" key="2">
    <source>
        <dbReference type="ARBA" id="ARBA00010823"/>
    </source>
</evidence>
<organism evidence="14 15">
    <name type="scientific">Candidatus Rhodoblastus alkanivorans</name>
    <dbReference type="NCBI Taxonomy" id="2954117"/>
    <lineage>
        <taxon>Bacteria</taxon>
        <taxon>Pseudomonadati</taxon>
        <taxon>Pseudomonadota</taxon>
        <taxon>Alphaproteobacteria</taxon>
        <taxon>Hyphomicrobiales</taxon>
        <taxon>Rhodoblastaceae</taxon>
        <taxon>Rhodoblastus</taxon>
    </lineage>
</organism>
<keyword evidence="9" id="KW-0408">Iron</keyword>
<keyword evidence="3" id="KW-1003">Cell membrane</keyword>
<evidence type="ECO:0000256" key="9">
    <source>
        <dbReference type="ARBA" id="ARBA00023004"/>
    </source>
</evidence>
<protein>
    <submittedName>
        <fullName evidence="14">Fatty acid desaturase</fullName>
        <ecNumber evidence="14">1.14.19.-</ecNumber>
    </submittedName>
</protein>
<dbReference type="EMBL" id="JAIVFP010000001">
    <property type="protein sequence ID" value="MCI4683634.1"/>
    <property type="molecule type" value="Genomic_DNA"/>
</dbReference>
<keyword evidence="8 14" id="KW-0560">Oxidoreductase</keyword>
<dbReference type="PANTHER" id="PTHR38674">
    <property type="entry name" value="ALKANE 1-MONOOXYGENASE 1"/>
    <property type="match status" value="1"/>
</dbReference>
<keyword evidence="15" id="KW-1185">Reference proteome</keyword>
<keyword evidence="6" id="KW-0479">Metal-binding</keyword>
<proteinExistence type="inferred from homology"/>
<feature type="transmembrane region" description="Helical" evidence="12">
    <location>
        <begin position="58"/>
        <end position="77"/>
    </location>
</feature>
<evidence type="ECO:0000256" key="10">
    <source>
        <dbReference type="ARBA" id="ARBA00023033"/>
    </source>
</evidence>
<evidence type="ECO:0000313" key="15">
    <source>
        <dbReference type="Proteomes" id="UP001139104"/>
    </source>
</evidence>
<keyword evidence="11 12" id="KW-0472">Membrane</keyword>
<keyword evidence="7 12" id="KW-1133">Transmembrane helix</keyword>